<evidence type="ECO:0000313" key="6">
    <source>
        <dbReference type="EMBL" id="PGH09344.1"/>
    </source>
</evidence>
<reference evidence="6 7" key="1">
    <citation type="submission" date="2017-10" db="EMBL/GenBank/DDBJ databases">
        <title>Comparative genomics in systemic dimorphic fungi from Ajellomycetaceae.</title>
        <authorList>
            <person name="Munoz J.F."/>
            <person name="Mcewen J.G."/>
            <person name="Clay O.K."/>
            <person name="Cuomo C.A."/>
        </authorList>
    </citation>
    <scope>NUCLEOTIDE SEQUENCE [LARGE SCALE GENOMIC DNA]</scope>
    <source>
        <strain evidence="6 7">UAMH130</strain>
    </source>
</reference>
<keyword evidence="7" id="KW-1185">Reference proteome</keyword>
<comment type="similarity">
    <text evidence="1">Belongs to the peptidase S33 family.</text>
</comment>
<evidence type="ECO:0000259" key="4">
    <source>
        <dbReference type="Pfam" id="PF00561"/>
    </source>
</evidence>
<protein>
    <recommendedName>
        <fullName evidence="8">Peptidase S33 tripeptidyl aminopeptidase-like C-terminal domain-containing protein</fullName>
    </recommendedName>
</protein>
<dbReference type="GO" id="GO:0016787">
    <property type="term" value="F:hydrolase activity"/>
    <property type="evidence" value="ECO:0007669"/>
    <property type="project" value="UniProtKB-KW"/>
</dbReference>
<dbReference type="Proteomes" id="UP000224080">
    <property type="component" value="Unassembled WGS sequence"/>
</dbReference>
<dbReference type="InterPro" id="IPR013595">
    <property type="entry name" value="Pept_S33_TAP-like_C"/>
</dbReference>
<dbReference type="Pfam" id="PF00561">
    <property type="entry name" value="Abhydrolase_1"/>
    <property type="match status" value="1"/>
</dbReference>
<name>A0A2B7XCF4_9EURO</name>
<organism evidence="6 7">
    <name type="scientific">Blastomyces parvus</name>
    <dbReference type="NCBI Taxonomy" id="2060905"/>
    <lineage>
        <taxon>Eukaryota</taxon>
        <taxon>Fungi</taxon>
        <taxon>Dikarya</taxon>
        <taxon>Ascomycota</taxon>
        <taxon>Pezizomycotina</taxon>
        <taxon>Eurotiomycetes</taxon>
        <taxon>Eurotiomycetidae</taxon>
        <taxon>Onygenales</taxon>
        <taxon>Ajellomycetaceae</taxon>
        <taxon>Blastomyces</taxon>
    </lineage>
</organism>
<keyword evidence="2" id="KW-0378">Hydrolase</keyword>
<dbReference type="Pfam" id="PF08386">
    <property type="entry name" value="Abhydrolase_4"/>
    <property type="match status" value="1"/>
</dbReference>
<dbReference type="InterPro" id="IPR051601">
    <property type="entry name" value="Serine_prot/Carboxylest_S33"/>
</dbReference>
<dbReference type="Gene3D" id="3.40.50.1820">
    <property type="entry name" value="alpha/beta hydrolase"/>
    <property type="match status" value="1"/>
</dbReference>
<dbReference type="AlphaFoldDB" id="A0A2B7XCF4"/>
<dbReference type="PANTHER" id="PTHR43248">
    <property type="entry name" value="2-SUCCINYL-6-HYDROXY-2,4-CYCLOHEXADIENE-1-CARBOXYLATE SYNTHASE"/>
    <property type="match status" value="1"/>
</dbReference>
<comment type="caution">
    <text evidence="6">The sequence shown here is derived from an EMBL/GenBank/DDBJ whole genome shotgun (WGS) entry which is preliminary data.</text>
</comment>
<evidence type="ECO:0000259" key="5">
    <source>
        <dbReference type="Pfam" id="PF08386"/>
    </source>
</evidence>
<dbReference type="OrthoDB" id="425534at2759"/>
<dbReference type="InterPro" id="IPR000073">
    <property type="entry name" value="AB_hydrolase_1"/>
</dbReference>
<proteinExistence type="inferred from homology"/>
<dbReference type="SUPFAM" id="SSF53474">
    <property type="entry name" value="alpha/beta-Hydrolases"/>
    <property type="match status" value="1"/>
</dbReference>
<feature type="chain" id="PRO_5013219617" description="Peptidase S33 tripeptidyl aminopeptidase-like C-terminal domain-containing protein" evidence="3">
    <location>
        <begin position="22"/>
        <end position="531"/>
    </location>
</feature>
<feature type="signal peptide" evidence="3">
    <location>
        <begin position="1"/>
        <end position="21"/>
    </location>
</feature>
<dbReference type="STRING" id="2060905.A0A2B7XCF4"/>
<gene>
    <name evidence="6" type="ORF">GX51_00787</name>
</gene>
<evidence type="ECO:0000313" key="7">
    <source>
        <dbReference type="Proteomes" id="UP000224080"/>
    </source>
</evidence>
<keyword evidence="3" id="KW-0732">Signal</keyword>
<feature type="domain" description="AB hydrolase-1" evidence="4">
    <location>
        <begin position="127"/>
        <end position="253"/>
    </location>
</feature>
<feature type="domain" description="Peptidase S33 tripeptidyl aminopeptidase-like C-terminal" evidence="5">
    <location>
        <begin position="409"/>
        <end position="510"/>
    </location>
</feature>
<dbReference type="InterPro" id="IPR029058">
    <property type="entry name" value="AB_hydrolase_fold"/>
</dbReference>
<evidence type="ECO:0008006" key="8">
    <source>
        <dbReference type="Google" id="ProtNLM"/>
    </source>
</evidence>
<evidence type="ECO:0000256" key="3">
    <source>
        <dbReference type="SAM" id="SignalP"/>
    </source>
</evidence>
<evidence type="ECO:0000256" key="1">
    <source>
        <dbReference type="ARBA" id="ARBA00010088"/>
    </source>
</evidence>
<sequence>MISKSIAVRLAMLAVAVTTRAASTKPSTERILSYYPCENSTLSPLLLEKLREPMEALNMKCGNVTVPLDYTAPESDDTIELELVSVPAAKQPARGTIMFNFGGPGATARDGLIALAGTLLVVTGGEYNLLAFDPRATGTTIPVSCYENDLDTLEFLRTATTAGYSSDTALGKIWAGAKIHADACLKNANDTLPYISTAFVARDLMSVVDALDEDGMLRFWGVSYGTTLGITAAAMFPDKIDKMVLDGVQNPHHYYHDITEFDQWTNSDRAFSEIFKTCLENPDQCPLAHRNKNPRHLEKTIWKLIDALKYRPITIGGILFDHSGIKNMIAGALYDTGRWQSLTANLELLLTGKAHTDPSKFGSDALTTVLGAPVSTALTGIRCVDKAYRTHSYDEFEAASEELHSISRVYGDLTSPLVADCARWKVEPKERYEGDFNVRTKNPVLLTGNRGDAHTPLISAYNVSATFKGSVVLEVDGFGHGSMALPSKCTMKNMVAYWTKGKLPAHGTVCEVESRPFSNITWADVFKGLES</sequence>
<dbReference type="PANTHER" id="PTHR43248:SF25">
    <property type="entry name" value="AB HYDROLASE-1 DOMAIN-CONTAINING PROTEIN-RELATED"/>
    <property type="match status" value="1"/>
</dbReference>
<evidence type="ECO:0000256" key="2">
    <source>
        <dbReference type="ARBA" id="ARBA00022801"/>
    </source>
</evidence>
<dbReference type="EMBL" id="PDNC01000005">
    <property type="protein sequence ID" value="PGH09344.1"/>
    <property type="molecule type" value="Genomic_DNA"/>
</dbReference>
<accession>A0A2B7XCF4</accession>